<sequence length="229" mass="24938">MFWIVILLIIAICVFLPSLWVKHVMEKYRQPADRYRNKGSGSELARHLLDSSGLNSIKVEETSAGDHYDPTDKAVRLTPDNYSGYSLTAVTVAAHEVGHAIQDSRGEALFLARQKLVKTAIVGERIAGMMLVAAPIILVLTRVPQAGALTMLIGIVSMALSTLVHLVTLPVEFDASYGKALPILKEGGYLHDGDLEHAEKILKAAALTYVAASLTSLLNLGRWIAVLRR</sequence>
<feature type="transmembrane region" description="Helical" evidence="1">
    <location>
        <begin position="146"/>
        <end position="169"/>
    </location>
</feature>
<dbReference type="RefSeq" id="WP_119008333.1">
    <property type="nucleotide sequence ID" value="NZ_BJXK01000022.1"/>
</dbReference>
<name>A0A511QVI2_9VIBR</name>
<proteinExistence type="predicted"/>
<accession>A0A511QVI2</accession>
<keyword evidence="1" id="KW-0812">Transmembrane</keyword>
<dbReference type="PANTHER" id="PTHR36434:SF1">
    <property type="entry name" value="MEMBRANE PROTEASE YUGP-RELATED"/>
    <property type="match status" value="1"/>
</dbReference>
<keyword evidence="1" id="KW-1133">Transmembrane helix</keyword>
<dbReference type="Pfam" id="PF04298">
    <property type="entry name" value="Zn_peptidase_2"/>
    <property type="match status" value="1"/>
</dbReference>
<feature type="transmembrane region" description="Helical" evidence="1">
    <location>
        <begin position="6"/>
        <end position="25"/>
    </location>
</feature>
<evidence type="ECO:0000313" key="3">
    <source>
        <dbReference type="Proteomes" id="UP000321113"/>
    </source>
</evidence>
<protein>
    <recommendedName>
        <fullName evidence="4">Peptidase</fullName>
    </recommendedName>
</protein>
<dbReference type="PANTHER" id="PTHR36434">
    <property type="entry name" value="MEMBRANE PROTEASE YUGP-RELATED"/>
    <property type="match status" value="1"/>
</dbReference>
<evidence type="ECO:0000313" key="2">
    <source>
        <dbReference type="EMBL" id="GEM81375.1"/>
    </source>
</evidence>
<dbReference type="AlphaFoldDB" id="A0A511QVI2"/>
<keyword evidence="3" id="KW-1185">Reference proteome</keyword>
<keyword evidence="1" id="KW-0472">Membrane</keyword>
<feature type="transmembrane region" description="Helical" evidence="1">
    <location>
        <begin position="122"/>
        <end position="140"/>
    </location>
</feature>
<comment type="caution">
    <text evidence="2">The sequence shown here is derived from an EMBL/GenBank/DDBJ whole genome shotgun (WGS) entry which is preliminary data.</text>
</comment>
<organism evidence="2 3">
    <name type="scientific">Vibrio superstes NBRC 103154</name>
    <dbReference type="NCBI Taxonomy" id="1219062"/>
    <lineage>
        <taxon>Bacteria</taxon>
        <taxon>Pseudomonadati</taxon>
        <taxon>Pseudomonadota</taxon>
        <taxon>Gammaproteobacteria</taxon>
        <taxon>Vibrionales</taxon>
        <taxon>Vibrionaceae</taxon>
        <taxon>Vibrio</taxon>
    </lineage>
</organism>
<evidence type="ECO:0000256" key="1">
    <source>
        <dbReference type="SAM" id="Phobius"/>
    </source>
</evidence>
<dbReference type="OrthoDB" id="9805386at2"/>
<dbReference type="EMBL" id="BJXK01000022">
    <property type="protein sequence ID" value="GEM81375.1"/>
    <property type="molecule type" value="Genomic_DNA"/>
</dbReference>
<evidence type="ECO:0008006" key="4">
    <source>
        <dbReference type="Google" id="ProtNLM"/>
    </source>
</evidence>
<dbReference type="InterPro" id="IPR007395">
    <property type="entry name" value="Zn_peptidase_2"/>
</dbReference>
<dbReference type="Proteomes" id="UP000321113">
    <property type="component" value="Unassembled WGS sequence"/>
</dbReference>
<reference evidence="2 3" key="1">
    <citation type="submission" date="2019-07" db="EMBL/GenBank/DDBJ databases">
        <title>Whole genome shotgun sequence of Vibrio superstes NBRC 103154.</title>
        <authorList>
            <person name="Hosoyama A."/>
            <person name="Uohara A."/>
            <person name="Ohji S."/>
            <person name="Ichikawa N."/>
        </authorList>
    </citation>
    <scope>NUCLEOTIDE SEQUENCE [LARGE SCALE GENOMIC DNA]</scope>
    <source>
        <strain evidence="2 3">NBRC 103154</strain>
    </source>
</reference>
<gene>
    <name evidence="2" type="ORF">VSU01S_36200</name>
</gene>